<keyword evidence="2" id="KW-1185">Reference proteome</keyword>
<dbReference type="EMBL" id="JASZZN010000006">
    <property type="protein sequence ID" value="MDM4015848.1"/>
    <property type="molecule type" value="Genomic_DNA"/>
</dbReference>
<accession>A0ABT7PHN7</accession>
<comment type="caution">
    <text evidence="1">The sequence shown here is derived from an EMBL/GenBank/DDBJ whole genome shotgun (WGS) entry which is preliminary data.</text>
</comment>
<evidence type="ECO:0008006" key="3">
    <source>
        <dbReference type="Google" id="ProtNLM"/>
    </source>
</evidence>
<gene>
    <name evidence="1" type="ORF">QTN89_10435</name>
</gene>
<organism evidence="1 2">
    <name type="scientific">Roseiconus lacunae</name>
    <dbReference type="NCBI Taxonomy" id="2605694"/>
    <lineage>
        <taxon>Bacteria</taxon>
        <taxon>Pseudomonadati</taxon>
        <taxon>Planctomycetota</taxon>
        <taxon>Planctomycetia</taxon>
        <taxon>Pirellulales</taxon>
        <taxon>Pirellulaceae</taxon>
        <taxon>Roseiconus</taxon>
    </lineage>
</organism>
<dbReference type="Proteomes" id="UP001239462">
    <property type="component" value="Unassembled WGS sequence"/>
</dbReference>
<protein>
    <recommendedName>
        <fullName evidence="3">F5/8 type C domain-containing protein</fullName>
    </recommendedName>
</protein>
<name>A0ABT7PHN7_9BACT</name>
<reference evidence="1 2" key="1">
    <citation type="submission" date="2023-06" db="EMBL/GenBank/DDBJ databases">
        <title>Roseiconus lacunae JC819 isolated from Gulf of Mannar region, Tamil Nadu.</title>
        <authorList>
            <person name="Pk S."/>
            <person name="Ch S."/>
            <person name="Ch V.R."/>
        </authorList>
    </citation>
    <scope>NUCLEOTIDE SEQUENCE [LARGE SCALE GENOMIC DNA]</scope>
    <source>
        <strain evidence="1 2">JC819</strain>
    </source>
</reference>
<dbReference type="RefSeq" id="WP_289163382.1">
    <property type="nucleotide sequence ID" value="NZ_JASZZN010000006.1"/>
</dbReference>
<sequence>MNNQLPADGQRFDPGEIWIQYLTVSTSAKIQQSLDGTNWHDVADTASATPAMFKVTGGCFLRVVSGTALYSYARLDSF</sequence>
<evidence type="ECO:0000313" key="1">
    <source>
        <dbReference type="EMBL" id="MDM4015848.1"/>
    </source>
</evidence>
<evidence type="ECO:0000313" key="2">
    <source>
        <dbReference type="Proteomes" id="UP001239462"/>
    </source>
</evidence>
<proteinExistence type="predicted"/>